<evidence type="ECO:0000313" key="1">
    <source>
        <dbReference type="EMBL" id="KAJ8616510.1"/>
    </source>
</evidence>
<dbReference type="EMBL" id="CM056820">
    <property type="protein sequence ID" value="KAJ8616510.1"/>
    <property type="molecule type" value="Genomic_DNA"/>
</dbReference>
<comment type="caution">
    <text evidence="1">The sequence shown here is derived from an EMBL/GenBank/DDBJ whole genome shotgun (WGS) entry which is preliminary data.</text>
</comment>
<accession>A0ACC2K5V8</accession>
<sequence length="154" mass="16272">MDGSCGFIRTLTQPYRRLRGRQTRIFQLSSTMTGGKPADAALPPLSSAVKWIFQLSSAPSGGKPAVAALPPLSSAVKSTFQFSSALRGGKLAIAALPPLSSAVKSIFQFSSALRGGKLEIAFMLRAHMAETFQSDFLSSFYSLLLLVGGSWVGA</sequence>
<organism evidence="1 2">
    <name type="scientific">Persea americana</name>
    <name type="common">Avocado</name>
    <dbReference type="NCBI Taxonomy" id="3435"/>
    <lineage>
        <taxon>Eukaryota</taxon>
        <taxon>Viridiplantae</taxon>
        <taxon>Streptophyta</taxon>
        <taxon>Embryophyta</taxon>
        <taxon>Tracheophyta</taxon>
        <taxon>Spermatophyta</taxon>
        <taxon>Magnoliopsida</taxon>
        <taxon>Magnoliidae</taxon>
        <taxon>Laurales</taxon>
        <taxon>Lauraceae</taxon>
        <taxon>Persea</taxon>
    </lineage>
</organism>
<protein>
    <submittedName>
        <fullName evidence="1">Uncharacterized protein</fullName>
    </submittedName>
</protein>
<keyword evidence="2" id="KW-1185">Reference proteome</keyword>
<reference evidence="1 2" key="1">
    <citation type="journal article" date="2022" name="Hortic Res">
        <title>A haplotype resolved chromosomal level avocado genome allows analysis of novel avocado genes.</title>
        <authorList>
            <person name="Nath O."/>
            <person name="Fletcher S.J."/>
            <person name="Hayward A."/>
            <person name="Shaw L.M."/>
            <person name="Masouleh A.K."/>
            <person name="Furtado A."/>
            <person name="Henry R.J."/>
            <person name="Mitter N."/>
        </authorList>
    </citation>
    <scope>NUCLEOTIDE SEQUENCE [LARGE SCALE GENOMIC DNA]</scope>
    <source>
        <strain evidence="2">cv. Hass</strain>
    </source>
</reference>
<proteinExistence type="predicted"/>
<gene>
    <name evidence="1" type="ORF">MRB53_035882</name>
</gene>
<name>A0ACC2K5V8_PERAE</name>
<evidence type="ECO:0000313" key="2">
    <source>
        <dbReference type="Proteomes" id="UP001234297"/>
    </source>
</evidence>
<dbReference type="Proteomes" id="UP001234297">
    <property type="component" value="Chromosome 12"/>
</dbReference>